<evidence type="ECO:0000256" key="1">
    <source>
        <dbReference type="SAM" id="Phobius"/>
    </source>
</evidence>
<accession>A0A5E5PBU5</accession>
<keyword evidence="1" id="KW-0472">Membrane</keyword>
<proteinExistence type="predicted"/>
<evidence type="ECO:0000313" key="2">
    <source>
        <dbReference type="EMBL" id="VVG73109.1"/>
    </source>
</evidence>
<dbReference type="Proteomes" id="UP000364291">
    <property type="component" value="Unassembled WGS sequence"/>
</dbReference>
<protein>
    <recommendedName>
        <fullName evidence="4">Transmembrane protein</fullName>
    </recommendedName>
</protein>
<keyword evidence="1" id="KW-1133">Transmembrane helix</keyword>
<reference evidence="2 3" key="1">
    <citation type="submission" date="2019-08" db="EMBL/GenBank/DDBJ databases">
        <authorList>
            <person name="Peeters C."/>
        </authorList>
    </citation>
    <scope>NUCLEOTIDE SEQUENCE [LARGE SCALE GENOMIC DNA]</scope>
    <source>
        <strain evidence="2 3">LMG 18089</strain>
    </source>
</reference>
<dbReference type="EMBL" id="CABPSX010000009">
    <property type="protein sequence ID" value="VVG73109.1"/>
    <property type="molecule type" value="Genomic_DNA"/>
</dbReference>
<gene>
    <name evidence="2" type="ORF">PAP18089_04112</name>
</gene>
<dbReference type="AlphaFoldDB" id="A0A5E5PBU5"/>
<organism evidence="2 3">
    <name type="scientific">Pandoraea apista</name>
    <dbReference type="NCBI Taxonomy" id="93218"/>
    <lineage>
        <taxon>Bacteria</taxon>
        <taxon>Pseudomonadati</taxon>
        <taxon>Pseudomonadota</taxon>
        <taxon>Betaproteobacteria</taxon>
        <taxon>Burkholderiales</taxon>
        <taxon>Burkholderiaceae</taxon>
        <taxon>Pandoraea</taxon>
    </lineage>
</organism>
<name>A0A5E5PBU5_9BURK</name>
<feature type="transmembrane region" description="Helical" evidence="1">
    <location>
        <begin position="109"/>
        <end position="129"/>
    </location>
</feature>
<sequence length="136" mass="14939">MRKLGGWTRVWVVISCTAVCAGGWTAYDGYSRAVAYADAVYQEGLAAAKLCGPPGVAARPALPNSPMIDVFPEYFHCGRDSISQWQARRDEYVRNGTRTALVSALHVGVWPPLFVGVLFIAIGWIRSGFRFSKNNK</sequence>
<evidence type="ECO:0008006" key="4">
    <source>
        <dbReference type="Google" id="ProtNLM"/>
    </source>
</evidence>
<feature type="transmembrane region" description="Helical" evidence="1">
    <location>
        <begin position="7"/>
        <end position="27"/>
    </location>
</feature>
<evidence type="ECO:0000313" key="3">
    <source>
        <dbReference type="Proteomes" id="UP000364291"/>
    </source>
</evidence>
<keyword evidence="1" id="KW-0812">Transmembrane</keyword>